<dbReference type="AlphaFoldDB" id="A0A834Z4Z9"/>
<dbReference type="InterPro" id="IPR036291">
    <property type="entry name" value="NAD(P)-bd_dom_sf"/>
</dbReference>
<sequence length="237" mass="26214">MNSTQEIHLDVVAWQILVPLNKRQAETKNASDLFCSTFQAELIEPAVKGTLNVLGSCAKTPSVKRVVVTSSIAAVAFNGRPRTPDVIVDETWFSDPEFCKNSKMWYVLSKTLAEEAAWKIAKENGVDMVAINPSMVIGPLLQPTLNTSAEAVLNLINASGRYCLVGRVAHNSELVKILRELYPGFHLPEKCADDNPFMPTYQVSKEKTKGLGIDFIPIEVSLKETVESLKEKNFISF</sequence>
<protein>
    <recommendedName>
        <fullName evidence="2">NAD-dependent epimerase/dehydratase domain-containing protein</fullName>
    </recommendedName>
</protein>
<dbReference type="PANTHER" id="PTHR10366:SF852">
    <property type="entry name" value="CINNAMOYL-COA REDUCTASE CAD2"/>
    <property type="match status" value="1"/>
</dbReference>
<dbReference type="GO" id="GO:0016616">
    <property type="term" value="F:oxidoreductase activity, acting on the CH-OH group of donors, NAD or NADP as acceptor"/>
    <property type="evidence" value="ECO:0007669"/>
    <property type="project" value="TreeGrafter"/>
</dbReference>
<organism evidence="3 4">
    <name type="scientific">Tetracentron sinense</name>
    <name type="common">Spur-leaf</name>
    <dbReference type="NCBI Taxonomy" id="13715"/>
    <lineage>
        <taxon>Eukaryota</taxon>
        <taxon>Viridiplantae</taxon>
        <taxon>Streptophyta</taxon>
        <taxon>Embryophyta</taxon>
        <taxon>Tracheophyta</taxon>
        <taxon>Spermatophyta</taxon>
        <taxon>Magnoliopsida</taxon>
        <taxon>Trochodendrales</taxon>
        <taxon>Trochodendraceae</taxon>
        <taxon>Tetracentron</taxon>
    </lineage>
</organism>
<dbReference type="OMA" id="KANFCKL"/>
<dbReference type="Pfam" id="PF01370">
    <property type="entry name" value="Epimerase"/>
    <property type="match status" value="1"/>
</dbReference>
<accession>A0A834Z4Z9</accession>
<proteinExistence type="predicted"/>
<dbReference type="EMBL" id="JABCRI010000011">
    <property type="protein sequence ID" value="KAF8398363.1"/>
    <property type="molecule type" value="Genomic_DNA"/>
</dbReference>
<dbReference type="OrthoDB" id="2735536at2759"/>
<evidence type="ECO:0000259" key="2">
    <source>
        <dbReference type="Pfam" id="PF01370"/>
    </source>
</evidence>
<feature type="domain" description="NAD-dependent epimerase/dehydratase" evidence="2">
    <location>
        <begin position="39"/>
        <end position="146"/>
    </location>
</feature>
<dbReference type="PANTHER" id="PTHR10366">
    <property type="entry name" value="NAD DEPENDENT EPIMERASE/DEHYDRATASE"/>
    <property type="match status" value="1"/>
</dbReference>
<keyword evidence="1" id="KW-0560">Oxidoreductase</keyword>
<comment type="caution">
    <text evidence="3">The sequence shown here is derived from an EMBL/GenBank/DDBJ whole genome shotgun (WGS) entry which is preliminary data.</text>
</comment>
<evidence type="ECO:0000313" key="3">
    <source>
        <dbReference type="EMBL" id="KAF8398363.1"/>
    </source>
</evidence>
<gene>
    <name evidence="3" type="ORF">HHK36_017290</name>
</gene>
<dbReference type="Proteomes" id="UP000655225">
    <property type="component" value="Unassembled WGS sequence"/>
</dbReference>
<dbReference type="Gene3D" id="3.40.50.720">
    <property type="entry name" value="NAD(P)-binding Rossmann-like Domain"/>
    <property type="match status" value="1"/>
</dbReference>
<keyword evidence="4" id="KW-1185">Reference proteome</keyword>
<dbReference type="SUPFAM" id="SSF51735">
    <property type="entry name" value="NAD(P)-binding Rossmann-fold domains"/>
    <property type="match status" value="1"/>
</dbReference>
<dbReference type="InterPro" id="IPR050425">
    <property type="entry name" value="NAD(P)_dehydrat-like"/>
</dbReference>
<dbReference type="InterPro" id="IPR001509">
    <property type="entry name" value="Epimerase_deHydtase"/>
</dbReference>
<name>A0A834Z4Z9_TETSI</name>
<evidence type="ECO:0000256" key="1">
    <source>
        <dbReference type="ARBA" id="ARBA00023002"/>
    </source>
</evidence>
<reference evidence="3 4" key="1">
    <citation type="submission" date="2020-04" db="EMBL/GenBank/DDBJ databases">
        <title>Plant Genome Project.</title>
        <authorList>
            <person name="Zhang R.-G."/>
        </authorList>
    </citation>
    <scope>NUCLEOTIDE SEQUENCE [LARGE SCALE GENOMIC DNA]</scope>
    <source>
        <strain evidence="3">YNK0</strain>
        <tissue evidence="3">Leaf</tissue>
    </source>
</reference>
<evidence type="ECO:0000313" key="4">
    <source>
        <dbReference type="Proteomes" id="UP000655225"/>
    </source>
</evidence>